<sequence length="169" mass="18800">MPNTHTLKPKRVGFPLRNCLRDGAQIPAYQVLSSVANGTESLEHLDAPKVTCISVMLHHTQTHLHIPYAYTQHCTLDAATPHRDELPHMSWSVGSTPRSVTFRRIQNLLQSSPMDTPDPQSTWRSGVAAPYSDVVLRDAALTPVLTSRHWPTTTTKAPPVISPHQTFRV</sequence>
<keyword evidence="2" id="KW-1185">Reference proteome</keyword>
<evidence type="ECO:0000313" key="1">
    <source>
        <dbReference type="EMBL" id="MPC55143.1"/>
    </source>
</evidence>
<name>A0A5B7GCY9_PORTR</name>
<dbReference type="AlphaFoldDB" id="A0A5B7GCY9"/>
<dbReference type="Proteomes" id="UP000324222">
    <property type="component" value="Unassembled WGS sequence"/>
</dbReference>
<organism evidence="1 2">
    <name type="scientific">Portunus trituberculatus</name>
    <name type="common">Swimming crab</name>
    <name type="synonym">Neptunus trituberculatus</name>
    <dbReference type="NCBI Taxonomy" id="210409"/>
    <lineage>
        <taxon>Eukaryota</taxon>
        <taxon>Metazoa</taxon>
        <taxon>Ecdysozoa</taxon>
        <taxon>Arthropoda</taxon>
        <taxon>Crustacea</taxon>
        <taxon>Multicrustacea</taxon>
        <taxon>Malacostraca</taxon>
        <taxon>Eumalacostraca</taxon>
        <taxon>Eucarida</taxon>
        <taxon>Decapoda</taxon>
        <taxon>Pleocyemata</taxon>
        <taxon>Brachyura</taxon>
        <taxon>Eubrachyura</taxon>
        <taxon>Portunoidea</taxon>
        <taxon>Portunidae</taxon>
        <taxon>Portuninae</taxon>
        <taxon>Portunus</taxon>
    </lineage>
</organism>
<protein>
    <submittedName>
        <fullName evidence="1">Uncharacterized protein</fullName>
    </submittedName>
</protein>
<comment type="caution">
    <text evidence="1">The sequence shown here is derived from an EMBL/GenBank/DDBJ whole genome shotgun (WGS) entry which is preliminary data.</text>
</comment>
<proteinExistence type="predicted"/>
<reference evidence="1 2" key="1">
    <citation type="submission" date="2019-05" db="EMBL/GenBank/DDBJ databases">
        <title>Another draft genome of Portunus trituberculatus and its Hox gene families provides insights of decapod evolution.</title>
        <authorList>
            <person name="Jeong J.-H."/>
            <person name="Song I."/>
            <person name="Kim S."/>
            <person name="Choi T."/>
            <person name="Kim D."/>
            <person name="Ryu S."/>
            <person name="Kim W."/>
        </authorList>
    </citation>
    <scope>NUCLEOTIDE SEQUENCE [LARGE SCALE GENOMIC DNA]</scope>
    <source>
        <tissue evidence="1">Muscle</tissue>
    </source>
</reference>
<dbReference type="EMBL" id="VSRR010012925">
    <property type="protein sequence ID" value="MPC55143.1"/>
    <property type="molecule type" value="Genomic_DNA"/>
</dbReference>
<evidence type="ECO:0000313" key="2">
    <source>
        <dbReference type="Proteomes" id="UP000324222"/>
    </source>
</evidence>
<gene>
    <name evidence="1" type="ORF">E2C01_049074</name>
</gene>
<accession>A0A5B7GCY9</accession>